<evidence type="ECO:0000313" key="1">
    <source>
        <dbReference type="EMBL" id="KKL72190.1"/>
    </source>
</evidence>
<comment type="caution">
    <text evidence="1">The sequence shown here is derived from an EMBL/GenBank/DDBJ whole genome shotgun (WGS) entry which is preliminary data.</text>
</comment>
<dbReference type="EMBL" id="LAZR01025350">
    <property type="protein sequence ID" value="KKL72190.1"/>
    <property type="molecule type" value="Genomic_DNA"/>
</dbReference>
<proteinExistence type="predicted"/>
<reference evidence="1" key="1">
    <citation type="journal article" date="2015" name="Nature">
        <title>Complex archaea that bridge the gap between prokaryotes and eukaryotes.</title>
        <authorList>
            <person name="Spang A."/>
            <person name="Saw J.H."/>
            <person name="Jorgensen S.L."/>
            <person name="Zaremba-Niedzwiedzka K."/>
            <person name="Martijn J."/>
            <person name="Lind A.E."/>
            <person name="van Eijk R."/>
            <person name="Schleper C."/>
            <person name="Guy L."/>
            <person name="Ettema T.J."/>
        </authorList>
    </citation>
    <scope>NUCLEOTIDE SEQUENCE</scope>
</reference>
<protein>
    <submittedName>
        <fullName evidence="1">Uncharacterized protein</fullName>
    </submittedName>
</protein>
<name>A0A0F9GRZ7_9ZZZZ</name>
<feature type="non-terminal residue" evidence="1">
    <location>
        <position position="1"/>
    </location>
</feature>
<dbReference type="AlphaFoldDB" id="A0A0F9GRZ7"/>
<accession>A0A0F9GRZ7</accession>
<gene>
    <name evidence="1" type="ORF">LCGC14_2087440</name>
</gene>
<sequence>YCLAPNCDVDITVTTSVDADVKKDQRADAKADVSPTLDIAP</sequence>
<organism evidence="1">
    <name type="scientific">marine sediment metagenome</name>
    <dbReference type="NCBI Taxonomy" id="412755"/>
    <lineage>
        <taxon>unclassified sequences</taxon>
        <taxon>metagenomes</taxon>
        <taxon>ecological metagenomes</taxon>
    </lineage>
</organism>